<reference evidence="2" key="1">
    <citation type="submission" date="2020-10" db="EMBL/GenBank/DDBJ databases">
        <authorList>
            <person name="Kusch S."/>
        </authorList>
    </citation>
    <scope>NUCLEOTIDE SEQUENCE</scope>
    <source>
        <strain evidence="2">SwB9</strain>
    </source>
</reference>
<protein>
    <submittedName>
        <fullName evidence="2">D39c029e-460b-4271-a5a4-25a933d010b4</fullName>
    </submittedName>
</protein>
<evidence type="ECO:0000313" key="2">
    <source>
        <dbReference type="EMBL" id="CAD6449424.1"/>
    </source>
</evidence>
<name>A0A8H2W4T5_9HELO</name>
<sequence>MEAIEHPSDMVSKPWDTTTLAIGGAMLATRVQPPDLTGPVHPFFARDRWEVADEDYQLLLPSMRLATRLLEIGTPYLASFLPTSKIFGTPQDVSHSEHRKIVAPKVIQTKKQILVKDLQVAELELEAISRCIKWRLNERMHADKGWNGITRIVDHGEADFHELDENEIAESDLQAGQAGQVRRPLVIAIMDLLLVPMRTHPRDSEIRLKAQFMAAITMTHEIGHAVFLQDYRSFNPPTGDEPYVDRNVDSELGRSFISWIFKGYHPQFCESHEKDAQFGSLGWSLYWQPLYRITQLFGNDKEHRRPLYEKLYAIPVGYLSNMFRQGWWEANRRGVPAHKLAGVLRGSLNLAYRDELGAATAVKANWWMDPLARRPRWRGHYRVGKYSTGEPVEGLTKDQIAAQMRLDRQKFSFGLNDDDDDLDDEMEQLAREHTPGATQNKSFSGRDNRTMIAYSVETHDDGMLDEDIGYIEDDDSEVVTQIEVRYRPTTEFQPRSTELIAPNKLVEQARKDVLDELTAEEKAAASGMLTGSGPRPGKRENLNDYLSIHGPSKRLRTVVEADKTREDATLLEKVVRALDQSSANEVGHWTRIQAWYYCLEHGLAVAELPKTAAAQQAKLDNGTETNYKIMRKIQYHLLQKLWDETYDDGGNPESVLIARYILHLVDFFLDEDIDVLAEKMHIYDLDTPRKRERSKELLKSHLQQMIDGEHLKAPQGNVTLKEQLQPLHALAPEPAQWSEDDLRSWCRQKGIPQWGSISGLITRVNRFREEEENVKVGIAGRTKPPSGRTNRTGTEIYRFSAVLRHSSLDALKSSLFIHGNFPSDTELDLWVNTNEILKPGPLDKQSPKIDWKRLVLRAMRTATPRQPVKISREERIRKINRHNDLINDQLQARKEGPEGFSTRMGFPSGETVLNKVSDISQRALALTRIRNAPGTRPGQSWKKHDRANLIKGKHLIDMIMDLEDLEAKTDQDRIRRRGKNDKRAEEDQAASEQLEKEFRRVTHMKLIEKRFTTDYGSVERLGIGEEEVKEVVKEVEDEEDEWQEDYV</sequence>
<dbReference type="Proteomes" id="UP000624404">
    <property type="component" value="Unassembled WGS sequence"/>
</dbReference>
<dbReference type="EMBL" id="CAJHIA010000033">
    <property type="protein sequence ID" value="CAD6449424.1"/>
    <property type="molecule type" value="Genomic_DNA"/>
</dbReference>
<keyword evidence="3" id="KW-1185">Reference proteome</keyword>
<proteinExistence type="predicted"/>
<dbReference type="AlphaFoldDB" id="A0A8H2W4T5"/>
<comment type="caution">
    <text evidence="2">The sequence shown here is derived from an EMBL/GenBank/DDBJ whole genome shotgun (WGS) entry which is preliminary data.</text>
</comment>
<gene>
    <name evidence="2" type="ORF">SCLTRI_LOCUS9218</name>
</gene>
<accession>A0A8H2W4T5</accession>
<evidence type="ECO:0000256" key="1">
    <source>
        <dbReference type="SAM" id="MobiDB-lite"/>
    </source>
</evidence>
<organism evidence="2 3">
    <name type="scientific">Sclerotinia trifoliorum</name>
    <dbReference type="NCBI Taxonomy" id="28548"/>
    <lineage>
        <taxon>Eukaryota</taxon>
        <taxon>Fungi</taxon>
        <taxon>Dikarya</taxon>
        <taxon>Ascomycota</taxon>
        <taxon>Pezizomycotina</taxon>
        <taxon>Leotiomycetes</taxon>
        <taxon>Helotiales</taxon>
        <taxon>Sclerotiniaceae</taxon>
        <taxon>Sclerotinia</taxon>
    </lineage>
</organism>
<dbReference type="OrthoDB" id="10254945at2759"/>
<feature type="region of interest" description="Disordered" evidence="1">
    <location>
        <begin position="972"/>
        <end position="992"/>
    </location>
</feature>
<evidence type="ECO:0000313" key="3">
    <source>
        <dbReference type="Proteomes" id="UP000624404"/>
    </source>
</evidence>